<dbReference type="SUPFAM" id="SSF55729">
    <property type="entry name" value="Acyl-CoA N-acyltransferases (Nat)"/>
    <property type="match status" value="1"/>
</dbReference>
<accession>A0ABN1LS04</accession>
<evidence type="ECO:0000313" key="2">
    <source>
        <dbReference type="EMBL" id="GAA0859632.1"/>
    </source>
</evidence>
<dbReference type="Gene3D" id="3.40.630.30">
    <property type="match status" value="1"/>
</dbReference>
<dbReference type="PANTHER" id="PTHR43792">
    <property type="entry name" value="GNAT FAMILY, PUTATIVE (AFU_ORTHOLOGUE AFUA_3G00765)-RELATED-RELATED"/>
    <property type="match status" value="1"/>
</dbReference>
<dbReference type="Pfam" id="PF13302">
    <property type="entry name" value="Acetyltransf_3"/>
    <property type="match status" value="1"/>
</dbReference>
<evidence type="ECO:0000259" key="1">
    <source>
        <dbReference type="PROSITE" id="PS51186"/>
    </source>
</evidence>
<organism evidence="2 3">
    <name type="scientific">Aliiglaciecola litoralis</name>
    <dbReference type="NCBI Taxonomy" id="582857"/>
    <lineage>
        <taxon>Bacteria</taxon>
        <taxon>Pseudomonadati</taxon>
        <taxon>Pseudomonadota</taxon>
        <taxon>Gammaproteobacteria</taxon>
        <taxon>Alteromonadales</taxon>
        <taxon>Alteromonadaceae</taxon>
        <taxon>Aliiglaciecola</taxon>
    </lineage>
</organism>
<dbReference type="PROSITE" id="PS51186">
    <property type="entry name" value="GNAT"/>
    <property type="match status" value="1"/>
</dbReference>
<dbReference type="InterPro" id="IPR016181">
    <property type="entry name" value="Acyl_CoA_acyltransferase"/>
</dbReference>
<feature type="domain" description="N-acetyltransferase" evidence="1">
    <location>
        <begin position="14"/>
        <end position="181"/>
    </location>
</feature>
<dbReference type="RefSeq" id="WP_343862141.1">
    <property type="nucleotide sequence ID" value="NZ_BAAAFD010000013.1"/>
</dbReference>
<dbReference type="InterPro" id="IPR000182">
    <property type="entry name" value="GNAT_dom"/>
</dbReference>
<reference evidence="2 3" key="1">
    <citation type="journal article" date="2019" name="Int. J. Syst. Evol. Microbiol.">
        <title>The Global Catalogue of Microorganisms (GCM) 10K type strain sequencing project: providing services to taxonomists for standard genome sequencing and annotation.</title>
        <authorList>
            <consortium name="The Broad Institute Genomics Platform"/>
            <consortium name="The Broad Institute Genome Sequencing Center for Infectious Disease"/>
            <person name="Wu L."/>
            <person name="Ma J."/>
        </authorList>
    </citation>
    <scope>NUCLEOTIDE SEQUENCE [LARGE SCALE GENOMIC DNA]</scope>
    <source>
        <strain evidence="2 3">JCM 15896</strain>
    </source>
</reference>
<keyword evidence="3" id="KW-1185">Reference proteome</keyword>
<evidence type="ECO:0000313" key="3">
    <source>
        <dbReference type="Proteomes" id="UP001500359"/>
    </source>
</evidence>
<gene>
    <name evidence="2" type="ORF">GCM10009114_33810</name>
</gene>
<dbReference type="Proteomes" id="UP001500359">
    <property type="component" value="Unassembled WGS sequence"/>
</dbReference>
<sequence length="185" mass="21671">MSQRAFPIIETERLILNRLSKSDRKPLFAIFSDPNVIKHYDVERFKHIEEADRLVEYFDARFESDTGIRWAIRKKDSNEFIGTCGFTNWNEFDHSAVIGYELANNHWGNGYALEAVKSIINFIFDEKFHFYVHRIEALILPSNAPSEALVKKLGFTFEGALRGKCYWNGDFHDMNMFGLLRHDQI</sequence>
<comment type="caution">
    <text evidence="2">The sequence shown here is derived from an EMBL/GenBank/DDBJ whole genome shotgun (WGS) entry which is preliminary data.</text>
</comment>
<proteinExistence type="predicted"/>
<dbReference type="InterPro" id="IPR051531">
    <property type="entry name" value="N-acetyltransferase"/>
</dbReference>
<dbReference type="PANTHER" id="PTHR43792:SF9">
    <property type="entry name" value="RIBOSOMAL-PROTEIN-ALANINE ACETYLTRANSFERASE"/>
    <property type="match status" value="1"/>
</dbReference>
<name>A0ABN1LS04_9ALTE</name>
<dbReference type="EMBL" id="BAAAFD010000013">
    <property type="protein sequence ID" value="GAA0859632.1"/>
    <property type="molecule type" value="Genomic_DNA"/>
</dbReference>
<protein>
    <submittedName>
        <fullName evidence="2">GNAT family protein</fullName>
    </submittedName>
</protein>